<feature type="domain" description="Enoyl reductase (ER)" evidence="5">
    <location>
        <begin position="11"/>
        <end position="344"/>
    </location>
</feature>
<dbReference type="SUPFAM" id="SSF50129">
    <property type="entry name" value="GroES-like"/>
    <property type="match status" value="1"/>
</dbReference>
<dbReference type="OrthoDB" id="9770544at2"/>
<gene>
    <name evidence="6" type="ORF">SAMN02983003_3791</name>
</gene>
<reference evidence="6 7" key="1">
    <citation type="submission" date="2016-11" db="EMBL/GenBank/DDBJ databases">
        <authorList>
            <person name="Jaros S."/>
            <person name="Januszkiewicz K."/>
            <person name="Wedrychowicz H."/>
        </authorList>
    </citation>
    <scope>NUCLEOTIDE SEQUENCE [LARGE SCALE GENOMIC DNA]</scope>
    <source>
        <strain evidence="6 7">ATCC 23634</strain>
    </source>
</reference>
<dbReference type="SMART" id="SM00829">
    <property type="entry name" value="PKS_ER"/>
    <property type="match status" value="1"/>
</dbReference>
<dbReference type="GO" id="GO:0008270">
    <property type="term" value="F:zinc ion binding"/>
    <property type="evidence" value="ECO:0007669"/>
    <property type="project" value="InterPro"/>
</dbReference>
<organism evidence="6 7">
    <name type="scientific">Devosia enhydra</name>
    <dbReference type="NCBI Taxonomy" id="665118"/>
    <lineage>
        <taxon>Bacteria</taxon>
        <taxon>Pseudomonadati</taxon>
        <taxon>Pseudomonadota</taxon>
        <taxon>Alphaproteobacteria</taxon>
        <taxon>Hyphomicrobiales</taxon>
        <taxon>Devosiaceae</taxon>
        <taxon>Devosia</taxon>
    </lineage>
</organism>
<dbReference type="InterPro" id="IPR011032">
    <property type="entry name" value="GroES-like_sf"/>
</dbReference>
<evidence type="ECO:0000256" key="2">
    <source>
        <dbReference type="ARBA" id="ARBA00022833"/>
    </source>
</evidence>
<comment type="similarity">
    <text evidence="4">Belongs to the zinc-containing alcohol dehydrogenase family.</text>
</comment>
<dbReference type="STRING" id="665118.SAMN02983003_3791"/>
<keyword evidence="3" id="KW-0560">Oxidoreductase</keyword>
<dbReference type="Proteomes" id="UP000183447">
    <property type="component" value="Unassembled WGS sequence"/>
</dbReference>
<dbReference type="RefSeq" id="WP_072346465.1">
    <property type="nucleotide sequence ID" value="NZ_FPKU01000004.1"/>
</dbReference>
<keyword evidence="1 4" id="KW-0479">Metal-binding</keyword>
<evidence type="ECO:0000313" key="7">
    <source>
        <dbReference type="Proteomes" id="UP000183447"/>
    </source>
</evidence>
<name>A0A1K2I2N6_9HYPH</name>
<accession>A0A1K2I2N6</accession>
<sequence>MKAAVFRAYNGPLAVETVPDPDCPRDGAVVRVLACGVCRSDWHGWTGMDADVAPPHVPGHEFAGEVVAVGPDCLSFAPGDRVTAPFILSCGVCPDCVGGEPTICNAQHVLGFSAWGAFAELLAVPHADFNLVRLPEGLDPVAVAGMGCRVTTAFRGLTDRGGLRPGEWLAIHGSGGVGLSAVMLGAAMGARVLAVDVNPDALAMARSLGATATLNAAETDDVGIAVREVTGGGADLAIDALGRSETFHDALRGLRKLGRYVQLGMPTGRHERVELPLLELIYSRQISIHGSRGMAAKRFPPLLAMVAGGRIDPGRLVTRRIGLAQAGAALEDFTHNRAVGITVIDMQGDGR</sequence>
<dbReference type="InterPro" id="IPR020843">
    <property type="entry name" value="ER"/>
</dbReference>
<dbReference type="InterPro" id="IPR002328">
    <property type="entry name" value="ADH_Zn_CS"/>
</dbReference>
<evidence type="ECO:0000256" key="4">
    <source>
        <dbReference type="RuleBase" id="RU361277"/>
    </source>
</evidence>
<dbReference type="InterPro" id="IPR036291">
    <property type="entry name" value="NAD(P)-bd_dom_sf"/>
</dbReference>
<dbReference type="Pfam" id="PF00107">
    <property type="entry name" value="ADH_zinc_N"/>
    <property type="match status" value="1"/>
</dbReference>
<dbReference type="SUPFAM" id="SSF51735">
    <property type="entry name" value="NAD(P)-binding Rossmann-fold domains"/>
    <property type="match status" value="1"/>
</dbReference>
<dbReference type="PANTHER" id="PTHR43401:SF5">
    <property type="entry name" value="ALCOHOL DEHYDROGENASE-RELATED"/>
    <property type="match status" value="1"/>
</dbReference>
<dbReference type="GO" id="GO:0016616">
    <property type="term" value="F:oxidoreductase activity, acting on the CH-OH group of donors, NAD or NADP as acceptor"/>
    <property type="evidence" value="ECO:0007669"/>
    <property type="project" value="UniProtKB-ARBA"/>
</dbReference>
<evidence type="ECO:0000313" key="6">
    <source>
        <dbReference type="EMBL" id="SFZ86601.1"/>
    </source>
</evidence>
<dbReference type="Pfam" id="PF08240">
    <property type="entry name" value="ADH_N"/>
    <property type="match status" value="1"/>
</dbReference>
<dbReference type="PANTHER" id="PTHR43401">
    <property type="entry name" value="L-THREONINE 3-DEHYDROGENASE"/>
    <property type="match status" value="1"/>
</dbReference>
<keyword evidence="2 4" id="KW-0862">Zinc</keyword>
<dbReference type="CDD" id="cd08260">
    <property type="entry name" value="Zn_ADH6"/>
    <property type="match status" value="1"/>
</dbReference>
<dbReference type="Gene3D" id="3.90.180.10">
    <property type="entry name" value="Medium-chain alcohol dehydrogenases, catalytic domain"/>
    <property type="match status" value="1"/>
</dbReference>
<dbReference type="InterPro" id="IPR013149">
    <property type="entry name" value="ADH-like_C"/>
</dbReference>
<dbReference type="AlphaFoldDB" id="A0A1K2I2N6"/>
<dbReference type="InterPro" id="IPR050129">
    <property type="entry name" value="Zn_alcohol_dh"/>
</dbReference>
<protein>
    <submittedName>
        <fullName evidence="6">Alcohol dehydrogenase</fullName>
    </submittedName>
</protein>
<evidence type="ECO:0000256" key="3">
    <source>
        <dbReference type="ARBA" id="ARBA00023002"/>
    </source>
</evidence>
<dbReference type="InterPro" id="IPR013154">
    <property type="entry name" value="ADH-like_N"/>
</dbReference>
<dbReference type="PROSITE" id="PS00059">
    <property type="entry name" value="ADH_ZINC"/>
    <property type="match status" value="1"/>
</dbReference>
<dbReference type="EMBL" id="FPKU01000004">
    <property type="protein sequence ID" value="SFZ86601.1"/>
    <property type="molecule type" value="Genomic_DNA"/>
</dbReference>
<comment type="cofactor">
    <cofactor evidence="4">
        <name>Zn(2+)</name>
        <dbReference type="ChEBI" id="CHEBI:29105"/>
    </cofactor>
</comment>
<proteinExistence type="inferred from homology"/>
<evidence type="ECO:0000259" key="5">
    <source>
        <dbReference type="SMART" id="SM00829"/>
    </source>
</evidence>
<evidence type="ECO:0000256" key="1">
    <source>
        <dbReference type="ARBA" id="ARBA00022723"/>
    </source>
</evidence>
<keyword evidence="7" id="KW-1185">Reference proteome</keyword>